<dbReference type="InterPro" id="IPR047679">
    <property type="entry name" value="BREX_BrxC"/>
</dbReference>
<accession>A0ABS0TIZ2</accession>
<evidence type="ECO:0000313" key="1">
    <source>
        <dbReference type="EMBL" id="MBI6121035.1"/>
    </source>
</evidence>
<sequence length="1201" mass="138291">MAAIKDILKLDLEDDIKNVIDLEDQSENEIQSEIESYIITDGLGEHLTKFISQYTGNIKETGVWLSGFYGSGKSYFGKMLGYIIDNQNINGTSARDRFIPRLRGVKNEGLIESSIRKLDSINSSVVLLDAAKQNTDNGFAFTLFTKFLKKLGFRTDRYGYMEYDLLIDGKYEFLREKAKEIFGDDWENVKKSNRKVAMAMRKVFLAMDYSEEDYNDTLDVYSNAIQSFSAESLKEEIAKYLKYSPEETLVFIFDETSEAVKQKKFTLLDLEGISEALSTFDKRVWTIAIAQEKLDDVISNQNVTVSQLTKVTDRFKTKIHLESTEVDKIIRSRLLLKKDKAFKDLVDFYKKNDGLISDATNLKSSFPTKTSSADEFAIYYPFHKYQFHLLQKFLFSSNALVSNQIAARGMIITTFDILRKELRNRETYCFTTAYDICTEAQTAPPTDLVNKYHNAKLIIENEGLNLNGEHLMKTIHFINESELVSGSLENITKLYITDTGTYYEFKPEVEKALNLLVESKILLVSNNHYQITSDLEGKILEEMSELDIPLFVKKRELVNYLKTSGIFKPVSTITEDSVTYNFNIKTDLGDEIVSANNENLNFTTYSLFNINEDRQDFIEHVKFDTQNKKDLISLVPDNSKFKEIDKLLEEVQKYVEIERMYGNDSDSEKRRIVDRFASIKTEKEKDLINLITAAYQNGSIIYLFDENLLNPDNFKGNINETERKLIKNVYTKRLSRQLSENEGQKILRERSNEKLHKYFPSDEFKFFDSNGNFVGENLKLIDELSRRLSSYIDGKSLEEEYSRAPWGYSYGTISTALAVLFRAGRLVVKFNDTEYFSYQDKASHEVFTSGAKFKNARFKAITKSLSAAQKNDIVQALLDLDYEKHTEKKIDWTASDFDVADAISILAEAMITKVRTLRSSQHKFDKLFPSIAEHNTELHMYSSKTTESNYIQKSEDFLSSLPEYSKAVKTILKAEKFLNKNLNVLNGYERFVIAVNEELKKTDISNEVITEQTAKFDEAMQKDVMLSFGDLQSSAQKIRDEYYGLMKSNAETMSEDYKNLLTEIEKAKNDLQQNYPADLNKNNLNRLESLSSYAENRIVDDIKLEFHIKCQNSNYSLTDIINYKALAPQKATELLSIKSNFTKEPLPDPDPAKPKKITFKVDKKVMTAAEYRRLLSYQLHELAGLEDDKEIELTINNMQTV</sequence>
<dbReference type="RefSeq" id="WP_198639224.1">
    <property type="nucleotide sequence ID" value="NZ_JAEHNY010000013.1"/>
</dbReference>
<gene>
    <name evidence="1" type="primary">brxC</name>
    <name evidence="1" type="ORF">I6U50_13480</name>
</gene>
<reference evidence="1 2" key="1">
    <citation type="submission" date="2020-12" db="EMBL/GenBank/DDBJ databases">
        <title>Salegentibacter orientalis sp. nov., isolated from costal sediment.</title>
        <authorList>
            <person name="Lian F.-B."/>
        </authorList>
    </citation>
    <scope>NUCLEOTIDE SEQUENCE [LARGE SCALE GENOMIC DNA]</scope>
    <source>
        <strain evidence="1 2">F60176</strain>
    </source>
</reference>
<name>A0ABS0TIZ2_9FLAO</name>
<dbReference type="EMBL" id="JAEHNY010000013">
    <property type="protein sequence ID" value="MBI6121035.1"/>
    <property type="molecule type" value="Genomic_DNA"/>
</dbReference>
<evidence type="ECO:0000313" key="2">
    <source>
        <dbReference type="Proteomes" id="UP000635665"/>
    </source>
</evidence>
<comment type="caution">
    <text evidence="1">The sequence shown here is derived from an EMBL/GenBank/DDBJ whole genome shotgun (WGS) entry which is preliminary data.</text>
</comment>
<organism evidence="1 2">
    <name type="scientific">Salegentibacter maritimus</name>
    <dbReference type="NCBI Taxonomy" id="2794347"/>
    <lineage>
        <taxon>Bacteria</taxon>
        <taxon>Pseudomonadati</taxon>
        <taxon>Bacteroidota</taxon>
        <taxon>Flavobacteriia</taxon>
        <taxon>Flavobacteriales</taxon>
        <taxon>Flavobacteriaceae</taxon>
        <taxon>Salegentibacter</taxon>
    </lineage>
</organism>
<dbReference type="NCBIfam" id="NF033441">
    <property type="entry name" value="BREX_BrxC"/>
    <property type="match status" value="1"/>
</dbReference>
<proteinExistence type="predicted"/>
<protein>
    <submittedName>
        <fullName evidence="1">BREX system P-loop protein BrxC</fullName>
    </submittedName>
</protein>
<dbReference type="Proteomes" id="UP000635665">
    <property type="component" value="Unassembled WGS sequence"/>
</dbReference>
<keyword evidence="2" id="KW-1185">Reference proteome</keyword>